<dbReference type="Proteomes" id="UP001652445">
    <property type="component" value="Unassembled WGS sequence"/>
</dbReference>
<comment type="caution">
    <text evidence="1">The sequence shown here is derived from an EMBL/GenBank/DDBJ whole genome shotgun (WGS) entry which is preliminary data.</text>
</comment>
<dbReference type="EMBL" id="JAOQIO010000099">
    <property type="protein sequence ID" value="MCU6796171.1"/>
    <property type="molecule type" value="Genomic_DNA"/>
</dbReference>
<proteinExistence type="predicted"/>
<dbReference type="Gene3D" id="1.10.10.1320">
    <property type="entry name" value="Anti-sigma factor, zinc-finger domain"/>
    <property type="match status" value="1"/>
</dbReference>
<reference evidence="1 2" key="1">
    <citation type="submission" date="2022-09" db="EMBL/GenBank/DDBJ databases">
        <authorList>
            <person name="Han X.L."/>
            <person name="Wang Q."/>
            <person name="Lu T."/>
        </authorList>
    </citation>
    <scope>NUCLEOTIDE SEQUENCE [LARGE SCALE GENOMIC DNA]</scope>
    <source>
        <strain evidence="1 2">WQ 127069</strain>
    </source>
</reference>
<evidence type="ECO:0000313" key="1">
    <source>
        <dbReference type="EMBL" id="MCU6796171.1"/>
    </source>
</evidence>
<accession>A0ABT2UNE6</accession>
<gene>
    <name evidence="1" type="ORF">OB236_29020</name>
</gene>
<protein>
    <recommendedName>
        <fullName evidence="3">Zinc-finger domain-containing protein</fullName>
    </recommendedName>
</protein>
<keyword evidence="2" id="KW-1185">Reference proteome</keyword>
<organism evidence="1 2">
    <name type="scientific">Paenibacillus baimaensis</name>
    <dbReference type="NCBI Taxonomy" id="2982185"/>
    <lineage>
        <taxon>Bacteria</taxon>
        <taxon>Bacillati</taxon>
        <taxon>Bacillota</taxon>
        <taxon>Bacilli</taxon>
        <taxon>Bacillales</taxon>
        <taxon>Paenibacillaceae</taxon>
        <taxon>Paenibacillus</taxon>
    </lineage>
</organism>
<dbReference type="RefSeq" id="WP_262686996.1">
    <property type="nucleotide sequence ID" value="NZ_JAOQIO010000099.1"/>
</dbReference>
<name>A0ABT2UNE6_9BACL</name>
<dbReference type="InterPro" id="IPR041916">
    <property type="entry name" value="Anti_sigma_zinc_sf"/>
</dbReference>
<sequence>MNSQHPNERQLQRFLNRACSELEYKRIQQHIHICSGCRARLHTYLNLEELLNGMDVLSPTPGLEDRVMHKIREQSKEHIDNLVPTSSHPCKADPASAPRRLWRPELINGLIATAATYLFVSSGILGRIISINAGQWGAGIQNTFTEIGNTVQHLSLYLTS</sequence>
<evidence type="ECO:0008006" key="3">
    <source>
        <dbReference type="Google" id="ProtNLM"/>
    </source>
</evidence>
<evidence type="ECO:0000313" key="2">
    <source>
        <dbReference type="Proteomes" id="UP001652445"/>
    </source>
</evidence>